<dbReference type="STRING" id="1261640.BHK98_08900"/>
<dbReference type="Proteomes" id="UP000187404">
    <property type="component" value="Unassembled WGS sequence"/>
</dbReference>
<dbReference type="AlphaFoldDB" id="A0A1Q9JJ35"/>
<protein>
    <submittedName>
        <fullName evidence="1">D-alanyl-lipoteichoic acid biosynthesis protein DltD</fullName>
    </submittedName>
</protein>
<dbReference type="InterPro" id="IPR006998">
    <property type="entry name" value="DltD"/>
</dbReference>
<organism evidence="1 2">
    <name type="scientific">Hornefia porci</name>
    <dbReference type="NCBI Taxonomy" id="2652292"/>
    <lineage>
        <taxon>Bacteria</taxon>
        <taxon>Bacillati</taxon>
        <taxon>Bacillota</taxon>
        <taxon>Clostridia</taxon>
        <taxon>Peptostreptococcales</taxon>
        <taxon>Anaerovoracaceae</taxon>
        <taxon>Hornefia</taxon>
    </lineage>
</organism>
<proteinExistence type="predicted"/>
<gene>
    <name evidence="1" type="ORF">BHK98_08900</name>
</gene>
<evidence type="ECO:0000313" key="1">
    <source>
        <dbReference type="EMBL" id="OLR56174.1"/>
    </source>
</evidence>
<dbReference type="PANTHER" id="PTHR40039">
    <property type="entry name" value="PROTEIN DLTD"/>
    <property type="match status" value="1"/>
</dbReference>
<name>A0A1Q9JJ35_9FIRM</name>
<comment type="caution">
    <text evidence="1">The sequence shown here is derived from an EMBL/GenBank/DDBJ whole genome shotgun (WGS) entry which is preliminary data.</text>
</comment>
<dbReference type="OrthoDB" id="9808272at2"/>
<dbReference type="Pfam" id="PF04914">
    <property type="entry name" value="DltD"/>
    <property type="match status" value="1"/>
</dbReference>
<dbReference type="RefSeq" id="WP_075713538.1">
    <property type="nucleotide sequence ID" value="NZ_MJIE01000001.1"/>
</dbReference>
<sequence length="395" mass="45569">MNKLKSFGAALVLLLVFVLIVNGLFERGSLKMDNRDFGFWFNAYKDMSYAALSENMEKDTVLLLGSSEFRHGRKTAYYPRNMFRKSNLKLVSVGGPWNQTLFHTIALGSLEKKLKSRKVILLVSPTWFKTDGVDSNGYAFRFSETEYIRFMENKDIPADVKKYVADRTESLLRPSLDKYTQVKLINRSLLYNSRDPVTRTLFLMEKRKADRRDYAAVSMAMKAMKLDVPASGAAGAEPPHEPMPSNDWGGIMTNAISASGRKSSNPFYMSDRSWKQKYRKIYRSGRSKFDRKTDVNSPEFGDYEAFLKICRANRIDAKIIVLPVNGRWYDYIGTTRAIRKQTTDKIIRLGKQYGVETSDLSKFDYENFVTRDAQHPWNVGWVLIDEQIYNFCKEN</sequence>
<keyword evidence="2" id="KW-1185">Reference proteome</keyword>
<evidence type="ECO:0000313" key="2">
    <source>
        <dbReference type="Proteomes" id="UP000187404"/>
    </source>
</evidence>
<dbReference type="EMBL" id="MJIE01000001">
    <property type="protein sequence ID" value="OLR56174.1"/>
    <property type="molecule type" value="Genomic_DNA"/>
</dbReference>
<reference evidence="1 2" key="1">
    <citation type="journal article" date="2016" name="Appl. Environ. Microbiol.">
        <title>Function and Phylogeny of Bacterial Butyryl Coenzyme A:Acetate Transferases and Their Diversity in the Proximal Colon of Swine.</title>
        <authorList>
            <person name="Trachsel J."/>
            <person name="Bayles D.O."/>
            <person name="Looft T."/>
            <person name="Levine U.Y."/>
            <person name="Allen H.K."/>
        </authorList>
    </citation>
    <scope>NUCLEOTIDE SEQUENCE [LARGE SCALE GENOMIC DNA]</scope>
    <source>
        <strain evidence="1 2">68-3-10</strain>
    </source>
</reference>
<accession>A0A1Q9JJ35</accession>
<dbReference type="PANTHER" id="PTHR40039:SF1">
    <property type="entry name" value="PROTEIN DLTD"/>
    <property type="match status" value="1"/>
</dbReference>
<dbReference type="InterPro" id="IPR023896">
    <property type="entry name" value="LTA_DltD"/>
</dbReference>
<dbReference type="NCBIfam" id="TIGR04092">
    <property type="entry name" value="LTA_DltD"/>
    <property type="match status" value="1"/>
</dbReference>